<dbReference type="AlphaFoldDB" id="A0A9K3DBI6"/>
<feature type="non-terminal residue" evidence="1">
    <location>
        <position position="1"/>
    </location>
</feature>
<gene>
    <name evidence="1" type="ORF">KIPB_014337</name>
</gene>
<comment type="caution">
    <text evidence="1">The sequence shown here is derived from an EMBL/GenBank/DDBJ whole genome shotgun (WGS) entry which is preliminary data.</text>
</comment>
<dbReference type="Proteomes" id="UP000265618">
    <property type="component" value="Unassembled WGS sequence"/>
</dbReference>
<evidence type="ECO:0000313" key="1">
    <source>
        <dbReference type="EMBL" id="GIQ91195.1"/>
    </source>
</evidence>
<protein>
    <submittedName>
        <fullName evidence="1">Uncharacterized protein</fullName>
    </submittedName>
</protein>
<sequence>MAMSCSIPCPLVQYIVVYGHLLPYTMPPGVEVRACGWGRMESPPAPESVDTAISERALEAAK</sequence>
<keyword evidence="2" id="KW-1185">Reference proteome</keyword>
<reference evidence="1 2" key="1">
    <citation type="journal article" date="2018" name="PLoS ONE">
        <title>The draft genome of Kipferlia bialata reveals reductive genome evolution in fornicate parasites.</title>
        <authorList>
            <person name="Tanifuji G."/>
            <person name="Takabayashi S."/>
            <person name="Kume K."/>
            <person name="Takagi M."/>
            <person name="Nakayama T."/>
            <person name="Kamikawa R."/>
            <person name="Inagaki Y."/>
            <person name="Hashimoto T."/>
        </authorList>
    </citation>
    <scope>NUCLEOTIDE SEQUENCE [LARGE SCALE GENOMIC DNA]</scope>
    <source>
        <strain evidence="1">NY0173</strain>
    </source>
</reference>
<accession>A0A9K3DBI6</accession>
<proteinExistence type="predicted"/>
<name>A0A9K3DBI6_9EUKA</name>
<organism evidence="1 2">
    <name type="scientific">Kipferlia bialata</name>
    <dbReference type="NCBI Taxonomy" id="797122"/>
    <lineage>
        <taxon>Eukaryota</taxon>
        <taxon>Metamonada</taxon>
        <taxon>Carpediemonas-like organisms</taxon>
        <taxon>Kipferlia</taxon>
    </lineage>
</organism>
<dbReference type="EMBL" id="BDIP01007302">
    <property type="protein sequence ID" value="GIQ91195.1"/>
    <property type="molecule type" value="Genomic_DNA"/>
</dbReference>
<evidence type="ECO:0000313" key="2">
    <source>
        <dbReference type="Proteomes" id="UP000265618"/>
    </source>
</evidence>